<dbReference type="EMBL" id="JAUJQL010000014">
    <property type="protein sequence ID" value="MDN7526363.1"/>
    <property type="molecule type" value="Genomic_DNA"/>
</dbReference>
<dbReference type="Proteomes" id="UP001172217">
    <property type="component" value="Unassembled WGS sequence"/>
</dbReference>
<evidence type="ECO:0000313" key="3">
    <source>
        <dbReference type="Proteomes" id="UP001172217"/>
    </source>
</evidence>
<feature type="transmembrane region" description="Helical" evidence="1">
    <location>
        <begin position="27"/>
        <end position="51"/>
    </location>
</feature>
<protein>
    <submittedName>
        <fullName evidence="2">Uncharacterized protein</fullName>
    </submittedName>
</protein>
<evidence type="ECO:0000313" key="2">
    <source>
        <dbReference type="EMBL" id="MDN7526363.1"/>
    </source>
</evidence>
<name>A0ABT8NXR5_9BURK</name>
<gene>
    <name evidence="2" type="ORF">QZM70_25825</name>
</gene>
<reference evidence="2" key="1">
    <citation type="submission" date="2023-07" db="EMBL/GenBank/DDBJ databases">
        <title>A collection of bacterial strains from the Burkholderia cepacia Research Laboratory and Repository.</title>
        <authorList>
            <person name="Lipuma J."/>
            <person name="Spilker T."/>
            <person name="Caverly L."/>
        </authorList>
    </citation>
    <scope>NUCLEOTIDE SEQUENCE</scope>
    <source>
        <strain evidence="2">AU45194</strain>
    </source>
</reference>
<evidence type="ECO:0000256" key="1">
    <source>
        <dbReference type="SAM" id="Phobius"/>
    </source>
</evidence>
<accession>A0ABT8NXR5</accession>
<dbReference type="RefSeq" id="WP_301771112.1">
    <property type="nucleotide sequence ID" value="NZ_JAUJQL010000014.1"/>
</dbReference>
<keyword evidence="1" id="KW-1133">Transmembrane helix</keyword>
<sequence length="79" mass="8243">MSNHVQNEEVVDLAPSAAVRVTPRHRIAAGALSIAVAVVGVCAFAATAHAANTPFSLTFVKASNDLPIVMPICCQSRTR</sequence>
<keyword evidence="3" id="KW-1185">Reference proteome</keyword>
<keyword evidence="1" id="KW-0812">Transmembrane</keyword>
<comment type="caution">
    <text evidence="2">The sequence shown here is derived from an EMBL/GenBank/DDBJ whole genome shotgun (WGS) entry which is preliminary data.</text>
</comment>
<organism evidence="2 3">
    <name type="scientific">Burkholderia orbicola</name>
    <dbReference type="NCBI Taxonomy" id="2978683"/>
    <lineage>
        <taxon>Bacteria</taxon>
        <taxon>Pseudomonadati</taxon>
        <taxon>Pseudomonadota</taxon>
        <taxon>Betaproteobacteria</taxon>
        <taxon>Burkholderiales</taxon>
        <taxon>Burkholderiaceae</taxon>
        <taxon>Burkholderia</taxon>
        <taxon>Burkholderia cepacia complex</taxon>
    </lineage>
</organism>
<keyword evidence="1" id="KW-0472">Membrane</keyword>
<proteinExistence type="predicted"/>